<dbReference type="Proteomes" id="UP000726136">
    <property type="component" value="Unassembled WGS sequence"/>
</dbReference>
<comment type="caution">
    <text evidence="2">The sequence shown here is derived from an EMBL/GenBank/DDBJ whole genome shotgun (WGS) entry which is preliminary data.</text>
</comment>
<gene>
    <name evidence="2" type="ORF">EAY46_27540</name>
</gene>
<keyword evidence="3" id="KW-1185">Reference proteome</keyword>
<evidence type="ECO:0000313" key="2">
    <source>
        <dbReference type="EMBL" id="MBF4376737.1"/>
    </source>
</evidence>
<organism evidence="2 3">
    <name type="scientific">Vibrio anguillarum</name>
    <name type="common">Listonella anguillarum</name>
    <dbReference type="NCBI Taxonomy" id="55601"/>
    <lineage>
        <taxon>Bacteria</taxon>
        <taxon>Pseudomonadati</taxon>
        <taxon>Pseudomonadota</taxon>
        <taxon>Gammaproteobacteria</taxon>
        <taxon>Vibrionales</taxon>
        <taxon>Vibrionaceae</taxon>
        <taxon>Vibrio</taxon>
    </lineage>
</organism>
<feature type="signal peptide" evidence="1">
    <location>
        <begin position="1"/>
        <end position="19"/>
    </location>
</feature>
<feature type="chain" id="PRO_5046935227" evidence="1">
    <location>
        <begin position="20"/>
        <end position="80"/>
    </location>
</feature>
<evidence type="ECO:0000256" key="1">
    <source>
        <dbReference type="SAM" id="SignalP"/>
    </source>
</evidence>
<proteinExistence type="predicted"/>
<protein>
    <submittedName>
        <fullName evidence="2">TIGR03503 family protein</fullName>
    </submittedName>
</protein>
<feature type="non-terminal residue" evidence="2">
    <location>
        <position position="80"/>
    </location>
</feature>
<name>A0ABR9ZEN6_VIBAN</name>
<sequence>MLRIMAAVITLMWSTGVFAVNSSSMSLLDNRFRVDPTISQITFVVYREKSSQPVVLVRPDGKKYYAWQHSDNVRWYQEPT</sequence>
<evidence type="ECO:0000313" key="3">
    <source>
        <dbReference type="Proteomes" id="UP000726136"/>
    </source>
</evidence>
<reference evidence="2 3" key="1">
    <citation type="journal article" date="2021" name="PeerJ">
        <title>Analysis of 44 Vibrio anguillarum genomes reveals high genetic diversity.</title>
        <authorList>
            <person name="Hansen M.J."/>
            <person name="Dalsgaard I."/>
        </authorList>
    </citation>
    <scope>NUCLEOTIDE SEQUENCE [LARGE SCALE GENOMIC DNA]</scope>
    <source>
        <strain evidence="2 3">040915-1/1B</strain>
    </source>
</reference>
<keyword evidence="1" id="KW-0732">Signal</keyword>
<dbReference type="EMBL" id="RDPI01001062">
    <property type="protein sequence ID" value="MBF4376737.1"/>
    <property type="molecule type" value="Genomic_DNA"/>
</dbReference>
<accession>A0ABR9ZEN6</accession>